<sequence>MQSGYQVRDMNFIISLKELQILKSKILNLARTHFQIKDQTQILITQKVIVVKCFELTQLRKKSIQQFKVNDKQMQEQQIYNCKIRKQQDQQNHQFFEQYFDQNCEKQENAIFRNLKLINLFQDISQQSFLNSLDFTKIQVNLCQFYLILIQVYKQNENQSLNNLCQNVNNHTYIDLQLFRLFFIQGQMKQRLQSNE</sequence>
<dbReference type="AlphaFoldDB" id="A0A8S1XBB6"/>
<gene>
    <name evidence="1" type="ORF">POCTA_138.1.T1160037</name>
</gene>
<reference evidence="1" key="1">
    <citation type="submission" date="2021-01" db="EMBL/GenBank/DDBJ databases">
        <authorList>
            <consortium name="Genoscope - CEA"/>
            <person name="William W."/>
        </authorList>
    </citation>
    <scope>NUCLEOTIDE SEQUENCE</scope>
</reference>
<accession>A0A8S1XBB6</accession>
<evidence type="ECO:0000313" key="2">
    <source>
        <dbReference type="Proteomes" id="UP000683925"/>
    </source>
</evidence>
<dbReference type="EMBL" id="CAJJDP010000116">
    <property type="protein sequence ID" value="CAD8198112.1"/>
    <property type="molecule type" value="Genomic_DNA"/>
</dbReference>
<keyword evidence="2" id="KW-1185">Reference proteome</keyword>
<dbReference type="Proteomes" id="UP000683925">
    <property type="component" value="Unassembled WGS sequence"/>
</dbReference>
<name>A0A8S1XBB6_PAROT</name>
<comment type="caution">
    <text evidence="1">The sequence shown here is derived from an EMBL/GenBank/DDBJ whole genome shotgun (WGS) entry which is preliminary data.</text>
</comment>
<organism evidence="1 2">
    <name type="scientific">Paramecium octaurelia</name>
    <dbReference type="NCBI Taxonomy" id="43137"/>
    <lineage>
        <taxon>Eukaryota</taxon>
        <taxon>Sar</taxon>
        <taxon>Alveolata</taxon>
        <taxon>Ciliophora</taxon>
        <taxon>Intramacronucleata</taxon>
        <taxon>Oligohymenophorea</taxon>
        <taxon>Peniculida</taxon>
        <taxon>Parameciidae</taxon>
        <taxon>Paramecium</taxon>
    </lineage>
</organism>
<evidence type="ECO:0000313" key="1">
    <source>
        <dbReference type="EMBL" id="CAD8198112.1"/>
    </source>
</evidence>
<proteinExistence type="predicted"/>
<protein>
    <submittedName>
        <fullName evidence="1">Uncharacterized protein</fullName>
    </submittedName>
</protein>